<keyword evidence="2" id="KW-1185">Reference proteome</keyword>
<dbReference type="InterPro" id="IPR036691">
    <property type="entry name" value="Endo/exonu/phosph_ase_sf"/>
</dbReference>
<sequence length="154" mass="18082">MFVEYVKQIMLKTNQHDDRMRQNSKTKEKKVAQETYLDKRFGVTNRLKIATWNVQELGQKELKKKTINIAVITKTEKKLNGTKDLDDYVMIYSRVDLTRAQCGVAILIDNDWNNKLQSYYHINERIVTTSPKIGRGYLTIIGEEGKREATEKFY</sequence>
<accession>A0A8K0GI40</accession>
<dbReference type="AlphaFoldDB" id="A0A8K0GI40"/>
<proteinExistence type="predicted"/>
<dbReference type="Gene3D" id="3.60.10.10">
    <property type="entry name" value="Endonuclease/exonuclease/phosphatase"/>
    <property type="match status" value="1"/>
</dbReference>
<dbReference type="OrthoDB" id="410542at2759"/>
<reference evidence="1" key="1">
    <citation type="submission" date="2019-08" db="EMBL/GenBank/DDBJ databases">
        <title>The genome of the North American firefly Photinus pyralis.</title>
        <authorList>
            <consortium name="Photinus pyralis genome working group"/>
            <person name="Fallon T.R."/>
            <person name="Sander Lower S.E."/>
            <person name="Weng J.-K."/>
        </authorList>
    </citation>
    <scope>NUCLEOTIDE SEQUENCE</scope>
    <source>
        <strain evidence="1">TRF0915ILg1</strain>
        <tissue evidence="1">Whole body</tissue>
    </source>
</reference>
<dbReference type="EMBL" id="VTPC01002023">
    <property type="protein sequence ID" value="KAF2900734.1"/>
    <property type="molecule type" value="Genomic_DNA"/>
</dbReference>
<organism evidence="1 2">
    <name type="scientific">Ignelater luminosus</name>
    <name type="common">Cucubano</name>
    <name type="synonym">Pyrophorus luminosus</name>
    <dbReference type="NCBI Taxonomy" id="2038154"/>
    <lineage>
        <taxon>Eukaryota</taxon>
        <taxon>Metazoa</taxon>
        <taxon>Ecdysozoa</taxon>
        <taxon>Arthropoda</taxon>
        <taxon>Hexapoda</taxon>
        <taxon>Insecta</taxon>
        <taxon>Pterygota</taxon>
        <taxon>Neoptera</taxon>
        <taxon>Endopterygota</taxon>
        <taxon>Coleoptera</taxon>
        <taxon>Polyphaga</taxon>
        <taxon>Elateriformia</taxon>
        <taxon>Elateroidea</taxon>
        <taxon>Elateridae</taxon>
        <taxon>Agrypninae</taxon>
        <taxon>Pyrophorini</taxon>
        <taxon>Ignelater</taxon>
    </lineage>
</organism>
<dbReference type="Proteomes" id="UP000801492">
    <property type="component" value="Unassembled WGS sequence"/>
</dbReference>
<name>A0A8K0GI40_IGNLU</name>
<gene>
    <name evidence="1" type="ORF">ILUMI_05453</name>
</gene>
<evidence type="ECO:0000313" key="1">
    <source>
        <dbReference type="EMBL" id="KAF2900734.1"/>
    </source>
</evidence>
<comment type="caution">
    <text evidence="1">The sequence shown here is derived from an EMBL/GenBank/DDBJ whole genome shotgun (WGS) entry which is preliminary data.</text>
</comment>
<protein>
    <submittedName>
        <fullName evidence="1">Uncharacterized protein</fullName>
    </submittedName>
</protein>
<evidence type="ECO:0000313" key="2">
    <source>
        <dbReference type="Proteomes" id="UP000801492"/>
    </source>
</evidence>